<proteinExistence type="predicted"/>
<protein>
    <submittedName>
        <fullName evidence="1">Uncharacterized protein</fullName>
    </submittedName>
</protein>
<sequence length="70" mass="8034">MYYAEMFFNEYCIEMRTLAKLLDDITEKIIRCGRVTQQEIIDLQEAIQNQIVSPKPIEDAPGKVDDPKGG</sequence>
<keyword evidence="2" id="KW-1185">Reference proteome</keyword>
<accession>A0A4Y8DGK3</accession>
<dbReference type="Proteomes" id="UP000297299">
    <property type="component" value="Unassembled WGS sequence"/>
</dbReference>
<reference evidence="1 2" key="1">
    <citation type="submission" date="2017-11" db="EMBL/GenBank/DDBJ databases">
        <title>Comparative genomics of Botrytis spp.</title>
        <authorList>
            <person name="Valero-Jimenez C.A."/>
            <person name="Tapia P."/>
            <person name="Veloso J."/>
            <person name="Silva-Moreno E."/>
            <person name="Staats M."/>
            <person name="Valdes J.H."/>
            <person name="Van Kan J.A.L."/>
        </authorList>
    </citation>
    <scope>NUCLEOTIDE SEQUENCE [LARGE SCALE GENOMIC DNA]</scope>
    <source>
        <strain evidence="1 2">MUCL2830</strain>
    </source>
</reference>
<evidence type="ECO:0000313" key="1">
    <source>
        <dbReference type="EMBL" id="TEY85866.1"/>
    </source>
</evidence>
<evidence type="ECO:0000313" key="2">
    <source>
        <dbReference type="Proteomes" id="UP000297299"/>
    </source>
</evidence>
<dbReference type="EMBL" id="PHWZ01000010">
    <property type="protein sequence ID" value="TEY85866.1"/>
    <property type="molecule type" value="Genomic_DNA"/>
</dbReference>
<gene>
    <name evidence="1" type="ORF">BOTCAL_0010g00050</name>
</gene>
<name>A0A4Y8DGK3_9HELO</name>
<dbReference type="AlphaFoldDB" id="A0A4Y8DGK3"/>
<organism evidence="1 2">
    <name type="scientific">Botryotinia calthae</name>
    <dbReference type="NCBI Taxonomy" id="38488"/>
    <lineage>
        <taxon>Eukaryota</taxon>
        <taxon>Fungi</taxon>
        <taxon>Dikarya</taxon>
        <taxon>Ascomycota</taxon>
        <taxon>Pezizomycotina</taxon>
        <taxon>Leotiomycetes</taxon>
        <taxon>Helotiales</taxon>
        <taxon>Sclerotiniaceae</taxon>
        <taxon>Botryotinia</taxon>
    </lineage>
</organism>
<comment type="caution">
    <text evidence="1">The sequence shown here is derived from an EMBL/GenBank/DDBJ whole genome shotgun (WGS) entry which is preliminary data.</text>
</comment>